<evidence type="ECO:0000259" key="1">
    <source>
        <dbReference type="SMART" id="SM01008"/>
    </source>
</evidence>
<name>A0A382BFA4_9ZZZZ</name>
<dbReference type="PANTHER" id="PTHR47495:SF2">
    <property type="entry name" value="ALDEHYDE DEHYDROGENASE"/>
    <property type="match status" value="1"/>
</dbReference>
<dbReference type="SUPFAM" id="SSF56003">
    <property type="entry name" value="Molybdenum cofactor-binding domain"/>
    <property type="match status" value="2"/>
</dbReference>
<dbReference type="Pfam" id="PF02738">
    <property type="entry name" value="MoCoBD_1"/>
    <property type="match status" value="1"/>
</dbReference>
<dbReference type="Gene3D" id="3.90.1170.50">
    <property type="entry name" value="Aldehyde oxidase/xanthine dehydrogenase, a/b hammerhead"/>
    <property type="match status" value="1"/>
</dbReference>
<feature type="domain" description="Aldehyde oxidase/xanthine dehydrogenase a/b hammerhead" evidence="1">
    <location>
        <begin position="200"/>
        <end position="278"/>
    </location>
</feature>
<dbReference type="InterPro" id="IPR008274">
    <property type="entry name" value="AldOxase/xan_DH_MoCoBD1"/>
</dbReference>
<feature type="non-terminal residue" evidence="2">
    <location>
        <position position="609"/>
    </location>
</feature>
<dbReference type="PANTHER" id="PTHR47495">
    <property type="entry name" value="ALDEHYDE DEHYDROGENASE"/>
    <property type="match status" value="1"/>
</dbReference>
<dbReference type="InterPro" id="IPR000674">
    <property type="entry name" value="Ald_Oxase/Xan_DH_a/b"/>
</dbReference>
<reference evidence="2" key="1">
    <citation type="submission" date="2018-05" db="EMBL/GenBank/DDBJ databases">
        <authorList>
            <person name="Lanie J.A."/>
            <person name="Ng W.-L."/>
            <person name="Kazmierczak K.M."/>
            <person name="Andrzejewski T.M."/>
            <person name="Davidsen T.M."/>
            <person name="Wayne K.J."/>
            <person name="Tettelin H."/>
            <person name="Glass J.I."/>
            <person name="Rusch D."/>
            <person name="Podicherti R."/>
            <person name="Tsui H.-C.T."/>
            <person name="Winkler M.E."/>
        </authorList>
    </citation>
    <scope>NUCLEOTIDE SEQUENCE</scope>
</reference>
<dbReference type="InterPro" id="IPR046867">
    <property type="entry name" value="AldOxase/xan_DH_MoCoBD2"/>
</dbReference>
<protein>
    <recommendedName>
        <fullName evidence="1">Aldehyde oxidase/xanthine dehydrogenase a/b hammerhead domain-containing protein</fullName>
    </recommendedName>
</protein>
<dbReference type="GO" id="GO:0016491">
    <property type="term" value="F:oxidoreductase activity"/>
    <property type="evidence" value="ECO:0007669"/>
    <property type="project" value="InterPro"/>
</dbReference>
<accession>A0A382BFA4</accession>
<dbReference type="InterPro" id="IPR037165">
    <property type="entry name" value="AldOxase/xan_DH_Mopterin-bd_sf"/>
</dbReference>
<dbReference type="Gene3D" id="3.30.365.10">
    <property type="entry name" value="Aldehyde oxidase/xanthine dehydrogenase, molybdopterin binding domain"/>
    <property type="match status" value="3"/>
</dbReference>
<dbReference type="SMART" id="SM01008">
    <property type="entry name" value="Ald_Xan_dh_C"/>
    <property type="match status" value="1"/>
</dbReference>
<dbReference type="AlphaFoldDB" id="A0A382BFA4"/>
<evidence type="ECO:0000313" key="2">
    <source>
        <dbReference type="EMBL" id="SVB12299.1"/>
    </source>
</evidence>
<sequence>MDRRDFIRVVSTTGSGLVLGLYLPFTNKLNGKTKAATIFEPNVWIKVHPDNSVLIMVGKSEMGQGVLTSLPMIIAEEMDLDWSTVKVQQAPADKDKYGSQMTGGSRSIASSWEKLRKAGATARGMMISAAAKEWGVPASDCMTKASHVIHNMSNRKMSYGSLTEKASQVPIPRKVSLKNPNQFSIIGKNIKRKDTQPKLNGKAQFSMDVQLEGMVYATVVRSPVFGGKLKRFDETSVSDIQGVIKIFEIENGLAIVARSIWVAIKAGKKLKITWDKGENDALDSNKIKKLLVEKSKKQGAIAHKKGNVKKAIKSSDNQVEAVYESPFQAHATMEPMNCTADVQKNKCRIWAATQAPNRAQKKAAKITGLPVEKVELNVTYLGGGFGRRSMNDFVDDAVEISKVMEKPVKMVWTREEDMQHDYYRPTSLHVMKGAIDNKNHLTAWTHRVVAPSILFSQLVKMPFPFKEKLDIVSVEGAKNIRYDIPNILVDYKMANTPVPVGWWRSVYDSQNAFANECFMDELAEAAGKDPVEFRLELLPKSSRERNVLNLVAKKANWKAFNSGSYYQGVSFHKSFGTYVAQVARVSVKDNIIKVSEIHCAVDCGTVINP</sequence>
<dbReference type="Pfam" id="PF20256">
    <property type="entry name" value="MoCoBD_2"/>
    <property type="match status" value="1"/>
</dbReference>
<dbReference type="InterPro" id="IPR052516">
    <property type="entry name" value="N-heterocyclic_Hydroxylase"/>
</dbReference>
<gene>
    <name evidence="2" type="ORF">METZ01_LOCUS165153</name>
</gene>
<organism evidence="2">
    <name type="scientific">marine metagenome</name>
    <dbReference type="NCBI Taxonomy" id="408172"/>
    <lineage>
        <taxon>unclassified sequences</taxon>
        <taxon>metagenomes</taxon>
        <taxon>ecological metagenomes</taxon>
    </lineage>
</organism>
<dbReference type="EMBL" id="UINC01029490">
    <property type="protein sequence ID" value="SVB12299.1"/>
    <property type="molecule type" value="Genomic_DNA"/>
</dbReference>
<proteinExistence type="predicted"/>